<dbReference type="InterPro" id="IPR046977">
    <property type="entry name" value="RsmC/RlmG"/>
</dbReference>
<dbReference type="GO" id="GO:0032259">
    <property type="term" value="P:methylation"/>
    <property type="evidence" value="ECO:0007669"/>
    <property type="project" value="UniProtKB-KW"/>
</dbReference>
<dbReference type="InterPro" id="IPR007848">
    <property type="entry name" value="Small_mtfrase_dom"/>
</dbReference>
<evidence type="ECO:0000313" key="5">
    <source>
        <dbReference type="Proteomes" id="UP000655366"/>
    </source>
</evidence>
<evidence type="ECO:0000313" key="4">
    <source>
        <dbReference type="EMBL" id="MBG0739316.1"/>
    </source>
</evidence>
<dbReference type="Pfam" id="PF05175">
    <property type="entry name" value="MTS"/>
    <property type="match status" value="1"/>
</dbReference>
<organism evidence="4 5">
    <name type="scientific">Arthrobacter terrae</name>
    <dbReference type="NCBI Taxonomy" id="2935737"/>
    <lineage>
        <taxon>Bacteria</taxon>
        <taxon>Bacillati</taxon>
        <taxon>Actinomycetota</taxon>
        <taxon>Actinomycetes</taxon>
        <taxon>Micrococcales</taxon>
        <taxon>Micrococcaceae</taxon>
        <taxon>Arthrobacter</taxon>
    </lineage>
</organism>
<evidence type="ECO:0000259" key="3">
    <source>
        <dbReference type="Pfam" id="PF05175"/>
    </source>
</evidence>
<name>A0A931G430_9MICC</name>
<protein>
    <submittedName>
        <fullName evidence="4">Methyltransferase</fullName>
    </submittedName>
</protein>
<evidence type="ECO:0000256" key="2">
    <source>
        <dbReference type="ARBA" id="ARBA00022679"/>
    </source>
</evidence>
<sequence length="212" mass="22946">MGSDHYFSAQPAGPEKRRPLQVILSGQKRQLTTAAGIFSPDAIDKGTAMLLAHAPAPAEQGNLLDIGCGWGPVALTLALRSPGARVFAVDINERSVSLTRDNADTLGLSNVTASLPGEVDPLLTFNTIWSNPPIRVGKDELHALLRLWLPRLAPGGLAYLVVQKNLGADSLQRWLTAEFPTLGVDRHSTAKTFRILEISRTDGNWEHRETGK</sequence>
<accession>A0A931G430</accession>
<dbReference type="SUPFAM" id="SSF53335">
    <property type="entry name" value="S-adenosyl-L-methionine-dependent methyltransferases"/>
    <property type="match status" value="1"/>
</dbReference>
<dbReference type="Proteomes" id="UP000655366">
    <property type="component" value="Unassembled WGS sequence"/>
</dbReference>
<keyword evidence="5" id="KW-1185">Reference proteome</keyword>
<keyword evidence="1 4" id="KW-0489">Methyltransferase</keyword>
<dbReference type="EMBL" id="JADNYM010000008">
    <property type="protein sequence ID" value="MBG0739316.1"/>
    <property type="molecule type" value="Genomic_DNA"/>
</dbReference>
<proteinExistence type="predicted"/>
<keyword evidence="2" id="KW-0808">Transferase</keyword>
<dbReference type="PANTHER" id="PTHR47816">
    <property type="entry name" value="RIBOSOMAL RNA SMALL SUBUNIT METHYLTRANSFERASE C"/>
    <property type="match status" value="1"/>
</dbReference>
<dbReference type="RefSeq" id="WP_196396255.1">
    <property type="nucleotide sequence ID" value="NZ_JADNYM010000008.1"/>
</dbReference>
<evidence type="ECO:0000256" key="1">
    <source>
        <dbReference type="ARBA" id="ARBA00022603"/>
    </source>
</evidence>
<dbReference type="AlphaFoldDB" id="A0A931G430"/>
<dbReference type="Gene3D" id="3.40.50.150">
    <property type="entry name" value="Vaccinia Virus protein VP39"/>
    <property type="match status" value="1"/>
</dbReference>
<feature type="domain" description="Methyltransferase small" evidence="3">
    <location>
        <begin position="30"/>
        <end position="182"/>
    </location>
</feature>
<reference evidence="4 5" key="1">
    <citation type="submission" date="2020-11" db="EMBL/GenBank/DDBJ databases">
        <title>Arthrobacter antarcticus sp. nov., isolated from Antarctic Soil.</title>
        <authorList>
            <person name="Li J."/>
        </authorList>
    </citation>
    <scope>NUCLEOTIDE SEQUENCE [LARGE SCALE GENOMIC DNA]</scope>
    <source>
        <strain evidence="4 5">Z1-20</strain>
    </source>
</reference>
<comment type="caution">
    <text evidence="4">The sequence shown here is derived from an EMBL/GenBank/DDBJ whole genome shotgun (WGS) entry which is preliminary data.</text>
</comment>
<dbReference type="CDD" id="cd02440">
    <property type="entry name" value="AdoMet_MTases"/>
    <property type="match status" value="1"/>
</dbReference>
<dbReference type="InterPro" id="IPR029063">
    <property type="entry name" value="SAM-dependent_MTases_sf"/>
</dbReference>
<gene>
    <name evidence="4" type="ORF">IV500_07925</name>
</gene>
<dbReference type="PANTHER" id="PTHR47816:SF4">
    <property type="entry name" value="RIBOSOMAL RNA SMALL SUBUNIT METHYLTRANSFERASE C"/>
    <property type="match status" value="1"/>
</dbReference>
<dbReference type="GO" id="GO:0008757">
    <property type="term" value="F:S-adenosylmethionine-dependent methyltransferase activity"/>
    <property type="evidence" value="ECO:0007669"/>
    <property type="project" value="InterPro"/>
</dbReference>